<name>A0A4Q9PJB9_9APHY</name>
<dbReference type="AlphaFoldDB" id="A0A4Q9PJB9"/>
<dbReference type="Proteomes" id="UP000292082">
    <property type="component" value="Unassembled WGS sequence"/>
</dbReference>
<reference evidence="1 2" key="1">
    <citation type="submission" date="2019-01" db="EMBL/GenBank/DDBJ databases">
        <title>Draft genome sequences of three monokaryotic isolates of the white-rot basidiomycete fungus Dichomitus squalens.</title>
        <authorList>
            <consortium name="DOE Joint Genome Institute"/>
            <person name="Lopez S.C."/>
            <person name="Andreopoulos B."/>
            <person name="Pangilinan J."/>
            <person name="Lipzen A."/>
            <person name="Riley R."/>
            <person name="Ahrendt S."/>
            <person name="Ng V."/>
            <person name="Barry K."/>
            <person name="Daum C."/>
            <person name="Grigoriev I.V."/>
            <person name="Hilden K.S."/>
            <person name="Makela M.R."/>
            <person name="de Vries R.P."/>
        </authorList>
    </citation>
    <scope>NUCLEOTIDE SEQUENCE [LARGE SCALE GENOMIC DNA]</scope>
    <source>
        <strain evidence="1 2">CBS 464.89</strain>
    </source>
</reference>
<dbReference type="EMBL" id="ML145195">
    <property type="protein sequence ID" value="TBU54189.1"/>
    <property type="molecule type" value="Genomic_DNA"/>
</dbReference>
<evidence type="ECO:0000313" key="2">
    <source>
        <dbReference type="Proteomes" id="UP000292082"/>
    </source>
</evidence>
<evidence type="ECO:0000313" key="1">
    <source>
        <dbReference type="EMBL" id="TBU54189.1"/>
    </source>
</evidence>
<accession>A0A4Q9PJB9</accession>
<protein>
    <submittedName>
        <fullName evidence="1">Uncharacterized protein</fullName>
    </submittedName>
</protein>
<organism evidence="1 2">
    <name type="scientific">Dichomitus squalens</name>
    <dbReference type="NCBI Taxonomy" id="114155"/>
    <lineage>
        <taxon>Eukaryota</taxon>
        <taxon>Fungi</taxon>
        <taxon>Dikarya</taxon>
        <taxon>Basidiomycota</taxon>
        <taxon>Agaricomycotina</taxon>
        <taxon>Agaricomycetes</taxon>
        <taxon>Polyporales</taxon>
        <taxon>Polyporaceae</taxon>
        <taxon>Dichomitus</taxon>
    </lineage>
</organism>
<proteinExistence type="predicted"/>
<sequence>MRLFKRGSHGATGSVSNHGVLCVLVEGDSYVQNQGILTSADLRNCPLVCRAFSEPVLRAMWQKMPSPAALWWLLVPEDKQTTPWIPTKDLCEKVLNAEQCSRSTMISRRPTTPGFSVLCWTTTTDTWSVPPSKGLWYSHIAYIDTRFYSILTPRLQNLRLTYSRALDTTIPLCLPSDLDFEGIVSEVRLSVPGLQHLRIEPYVIPRP</sequence>
<keyword evidence="2" id="KW-1185">Reference proteome</keyword>
<gene>
    <name evidence="1" type="ORF">BD310DRAFT_936522</name>
</gene>